<dbReference type="Proteomes" id="UP000249799">
    <property type="component" value="Chromosome"/>
</dbReference>
<evidence type="ECO:0000256" key="2">
    <source>
        <dbReference type="ARBA" id="ARBA00004690"/>
    </source>
</evidence>
<evidence type="ECO:0000256" key="17">
    <source>
        <dbReference type="RuleBase" id="RU003825"/>
    </source>
</evidence>
<dbReference type="InterPro" id="IPR026008">
    <property type="entry name" value="Uridine_kinase"/>
</dbReference>
<evidence type="ECO:0000256" key="14">
    <source>
        <dbReference type="ARBA" id="ARBA00047436"/>
    </source>
</evidence>
<keyword evidence="19" id="KW-1185">Reference proteome</keyword>
<evidence type="ECO:0000256" key="4">
    <source>
        <dbReference type="ARBA" id="ARBA00005408"/>
    </source>
</evidence>
<evidence type="ECO:0000256" key="1">
    <source>
        <dbReference type="ARBA" id="ARBA00004496"/>
    </source>
</evidence>
<dbReference type="Gene3D" id="3.40.50.300">
    <property type="entry name" value="P-loop containing nucleotide triphosphate hydrolases"/>
    <property type="match status" value="1"/>
</dbReference>
<dbReference type="GO" id="GO:0004849">
    <property type="term" value="F:uridine kinase activity"/>
    <property type="evidence" value="ECO:0007669"/>
    <property type="project" value="UniProtKB-UniRule"/>
</dbReference>
<reference evidence="18 19" key="1">
    <citation type="submission" date="2018-06" db="EMBL/GenBank/DDBJ databases">
        <title>Lujinxingia sediminis gen. nov. sp. nov., a new facultative anaerobic member of the class Deltaproteobacteria, and proposal of Lujinxingaceae fam. nov.</title>
        <authorList>
            <person name="Guo L.-Y."/>
            <person name="Li C.-M."/>
            <person name="Wang S."/>
            <person name="Du Z.-J."/>
        </authorList>
    </citation>
    <scope>NUCLEOTIDE SEQUENCE [LARGE SCALE GENOMIC DNA]</scope>
    <source>
        <strain evidence="18 19">FA350</strain>
    </source>
</reference>
<evidence type="ECO:0000256" key="5">
    <source>
        <dbReference type="ARBA" id="ARBA00012137"/>
    </source>
</evidence>
<dbReference type="GO" id="GO:0044206">
    <property type="term" value="P:UMP salvage"/>
    <property type="evidence" value="ECO:0007669"/>
    <property type="project" value="UniProtKB-UniRule"/>
</dbReference>
<evidence type="ECO:0000256" key="12">
    <source>
        <dbReference type="ARBA" id="ARBA00030641"/>
    </source>
</evidence>
<accession>A0A2Z4FJ45</accession>
<dbReference type="GO" id="GO:0005737">
    <property type="term" value="C:cytoplasm"/>
    <property type="evidence" value="ECO:0007669"/>
    <property type="project" value="UniProtKB-SubCell"/>
</dbReference>
<dbReference type="Pfam" id="PF00485">
    <property type="entry name" value="PRK"/>
    <property type="match status" value="1"/>
</dbReference>
<dbReference type="AlphaFoldDB" id="A0A2Z4FJ45"/>
<dbReference type="SUPFAM" id="SSF52540">
    <property type="entry name" value="P-loop containing nucleoside triphosphate hydrolases"/>
    <property type="match status" value="1"/>
</dbReference>
<comment type="pathway">
    <text evidence="3 16 17">Pyrimidine metabolism; CTP biosynthesis via salvage pathway; CTP from cytidine: step 1/3.</text>
</comment>
<dbReference type="PANTHER" id="PTHR10285">
    <property type="entry name" value="URIDINE KINASE"/>
    <property type="match status" value="1"/>
</dbReference>
<comment type="pathway">
    <text evidence="2 16 17">Pyrimidine metabolism; UMP biosynthesis via salvage pathway; UMP from uridine: step 1/1.</text>
</comment>
<evidence type="ECO:0000256" key="6">
    <source>
        <dbReference type="ARBA" id="ARBA00021478"/>
    </source>
</evidence>
<dbReference type="InterPro" id="IPR000764">
    <property type="entry name" value="Uridine_kinase-like"/>
</dbReference>
<gene>
    <name evidence="16" type="primary">udk</name>
    <name evidence="18" type="ORF">DN745_05630</name>
</gene>
<evidence type="ECO:0000256" key="15">
    <source>
        <dbReference type="ARBA" id="ARBA00048909"/>
    </source>
</evidence>
<comment type="catalytic activity">
    <reaction evidence="14 17">
        <text>cytidine + ATP = CMP + ADP + H(+)</text>
        <dbReference type="Rhea" id="RHEA:24674"/>
        <dbReference type="ChEBI" id="CHEBI:15378"/>
        <dbReference type="ChEBI" id="CHEBI:17562"/>
        <dbReference type="ChEBI" id="CHEBI:30616"/>
        <dbReference type="ChEBI" id="CHEBI:60377"/>
        <dbReference type="ChEBI" id="CHEBI:456216"/>
        <dbReference type="EC" id="2.7.1.48"/>
    </reaction>
</comment>
<comment type="similarity">
    <text evidence="4 16 17">Belongs to the uridine kinase family.</text>
</comment>
<keyword evidence="11 16" id="KW-0067">ATP-binding</keyword>
<dbReference type="GO" id="GO:0043771">
    <property type="term" value="F:cytidine kinase activity"/>
    <property type="evidence" value="ECO:0007669"/>
    <property type="project" value="RHEA"/>
</dbReference>
<dbReference type="InterPro" id="IPR027417">
    <property type="entry name" value="P-loop_NTPase"/>
</dbReference>
<dbReference type="InterPro" id="IPR006083">
    <property type="entry name" value="PRK/URK"/>
</dbReference>
<dbReference type="RefSeq" id="WP_111332881.1">
    <property type="nucleotide sequence ID" value="NZ_CP030032.1"/>
</dbReference>
<evidence type="ECO:0000313" key="18">
    <source>
        <dbReference type="EMBL" id="AWV88845.1"/>
    </source>
</evidence>
<comment type="subcellular location">
    <subcellularLocation>
        <location evidence="1 16 17">Cytoplasm</location>
    </subcellularLocation>
</comment>
<dbReference type="NCBIfam" id="NF004018">
    <property type="entry name" value="PRK05480.1"/>
    <property type="match status" value="1"/>
</dbReference>
<name>A0A2Z4FJ45_9DELT</name>
<evidence type="ECO:0000313" key="19">
    <source>
        <dbReference type="Proteomes" id="UP000249799"/>
    </source>
</evidence>
<keyword evidence="7 16" id="KW-0963">Cytoplasm</keyword>
<keyword evidence="9 16" id="KW-0547">Nucleotide-binding</keyword>
<dbReference type="EMBL" id="CP030032">
    <property type="protein sequence ID" value="AWV88845.1"/>
    <property type="molecule type" value="Genomic_DNA"/>
</dbReference>
<organism evidence="18 19">
    <name type="scientific">Bradymonas sediminis</name>
    <dbReference type="NCBI Taxonomy" id="1548548"/>
    <lineage>
        <taxon>Bacteria</taxon>
        <taxon>Deltaproteobacteria</taxon>
        <taxon>Bradymonadales</taxon>
        <taxon>Bradymonadaceae</taxon>
        <taxon>Bradymonas</taxon>
    </lineage>
</organism>
<evidence type="ECO:0000256" key="8">
    <source>
        <dbReference type="ARBA" id="ARBA00022679"/>
    </source>
</evidence>
<evidence type="ECO:0000256" key="7">
    <source>
        <dbReference type="ARBA" id="ARBA00022490"/>
    </source>
</evidence>
<dbReference type="UniPathway" id="UPA00574">
    <property type="reaction ID" value="UER00637"/>
</dbReference>
<feature type="binding site" evidence="16">
    <location>
        <begin position="19"/>
        <end position="26"/>
    </location>
    <ligand>
        <name>ATP</name>
        <dbReference type="ChEBI" id="CHEBI:30616"/>
    </ligand>
</feature>
<proteinExistence type="inferred from homology"/>
<evidence type="ECO:0000256" key="9">
    <source>
        <dbReference type="ARBA" id="ARBA00022741"/>
    </source>
</evidence>
<evidence type="ECO:0000256" key="10">
    <source>
        <dbReference type="ARBA" id="ARBA00022777"/>
    </source>
</evidence>
<keyword evidence="8 16" id="KW-0808">Transferase</keyword>
<comment type="catalytic activity">
    <reaction evidence="15 16 17">
        <text>uridine + ATP = UMP + ADP + H(+)</text>
        <dbReference type="Rhea" id="RHEA:16825"/>
        <dbReference type="ChEBI" id="CHEBI:15378"/>
        <dbReference type="ChEBI" id="CHEBI:16704"/>
        <dbReference type="ChEBI" id="CHEBI:30616"/>
        <dbReference type="ChEBI" id="CHEBI:57865"/>
        <dbReference type="ChEBI" id="CHEBI:456216"/>
        <dbReference type="EC" id="2.7.1.48"/>
    </reaction>
</comment>
<dbReference type="CDD" id="cd02023">
    <property type="entry name" value="UMPK"/>
    <property type="match status" value="1"/>
</dbReference>
<dbReference type="HAMAP" id="MF_00551">
    <property type="entry name" value="Uridine_kinase"/>
    <property type="match status" value="1"/>
</dbReference>
<dbReference type="UniPathway" id="UPA00579">
    <property type="reaction ID" value="UER00640"/>
</dbReference>
<evidence type="ECO:0000256" key="13">
    <source>
        <dbReference type="ARBA" id="ARBA00031452"/>
    </source>
</evidence>
<evidence type="ECO:0000256" key="3">
    <source>
        <dbReference type="ARBA" id="ARBA00004784"/>
    </source>
</evidence>
<dbReference type="PRINTS" id="PR00988">
    <property type="entry name" value="URIDINKINASE"/>
</dbReference>
<evidence type="ECO:0000256" key="16">
    <source>
        <dbReference type="HAMAP-Rule" id="MF_00551"/>
    </source>
</evidence>
<dbReference type="KEGG" id="bsed:DN745_05630"/>
<dbReference type="NCBIfam" id="TIGR00235">
    <property type="entry name" value="udk"/>
    <property type="match status" value="1"/>
</dbReference>
<sequence>MTVNLKPSLELPIIVGIAGGTGSGKTTLARKVQAGLGSKSVSIQHDWYYHDQSDIPFEERGKGNFDHPHSLDNELLVEHLQALKAGKSIEAPQYDFTQHTRFKETVAIDPLPVVIVEGILIFALPELREAFDIKLFVDTDADIRAFRRIRRDIRERGRDFESIREQYYETVRPMHLEFVEPSKRWADLIIPEGGNNSIALDVIIERLRQFLEV</sequence>
<dbReference type="OrthoDB" id="9777642at2"/>
<protein>
    <recommendedName>
        <fullName evidence="6 16">Uridine kinase</fullName>
        <ecNumber evidence="5 16">2.7.1.48</ecNumber>
    </recommendedName>
    <alternativeName>
        <fullName evidence="12 16">Cytidine monophosphokinase</fullName>
    </alternativeName>
    <alternativeName>
        <fullName evidence="13 16">Uridine monophosphokinase</fullName>
    </alternativeName>
</protein>
<evidence type="ECO:0000256" key="11">
    <source>
        <dbReference type="ARBA" id="ARBA00022840"/>
    </source>
</evidence>
<dbReference type="GO" id="GO:0044211">
    <property type="term" value="P:CTP salvage"/>
    <property type="evidence" value="ECO:0007669"/>
    <property type="project" value="UniProtKB-UniRule"/>
</dbReference>
<keyword evidence="10 16" id="KW-0418">Kinase</keyword>
<dbReference type="GO" id="GO:0005524">
    <property type="term" value="F:ATP binding"/>
    <property type="evidence" value="ECO:0007669"/>
    <property type="project" value="UniProtKB-UniRule"/>
</dbReference>
<dbReference type="EC" id="2.7.1.48" evidence="5 16"/>